<dbReference type="SUPFAM" id="SSF52540">
    <property type="entry name" value="P-loop containing nucleoside triphosphate hydrolases"/>
    <property type="match status" value="1"/>
</dbReference>
<keyword evidence="3 5" id="KW-0067">ATP-binding</keyword>
<evidence type="ECO:0000256" key="1">
    <source>
        <dbReference type="ARBA" id="ARBA00022741"/>
    </source>
</evidence>
<keyword evidence="2" id="KW-0201">Cytochrome c-type biogenesis</keyword>
<evidence type="ECO:0000259" key="4">
    <source>
        <dbReference type="PROSITE" id="PS50893"/>
    </source>
</evidence>
<dbReference type="GO" id="GO:0016887">
    <property type="term" value="F:ATP hydrolysis activity"/>
    <property type="evidence" value="ECO:0007669"/>
    <property type="project" value="InterPro"/>
</dbReference>
<dbReference type="AlphaFoldDB" id="A0A520M8I9"/>
<gene>
    <name evidence="5" type="primary">ccmA</name>
    <name evidence="5" type="ORF">EVB00_02225</name>
</gene>
<dbReference type="PROSITE" id="PS00211">
    <property type="entry name" value="ABC_TRANSPORTER_1"/>
    <property type="match status" value="1"/>
</dbReference>
<evidence type="ECO:0000313" key="5">
    <source>
        <dbReference type="EMBL" id="RZO17543.1"/>
    </source>
</evidence>
<dbReference type="InterPro" id="IPR005895">
    <property type="entry name" value="ABC_transptr_haem_export_CcmA"/>
</dbReference>
<reference evidence="5 6" key="1">
    <citation type="submission" date="2019-02" db="EMBL/GenBank/DDBJ databases">
        <title>Prokaryotic population dynamics and viral predation in marine succession experiment using metagenomics: the confinement effect.</title>
        <authorList>
            <person name="Haro-Moreno J.M."/>
            <person name="Rodriguez-Valera F."/>
            <person name="Lopez-Perez M."/>
        </authorList>
    </citation>
    <scope>NUCLEOTIDE SEQUENCE [LARGE SCALE GENOMIC DNA]</scope>
    <source>
        <strain evidence="5">MED-G167</strain>
    </source>
</reference>
<dbReference type="InterPro" id="IPR017871">
    <property type="entry name" value="ABC_transporter-like_CS"/>
</dbReference>
<dbReference type="InterPro" id="IPR003439">
    <property type="entry name" value="ABC_transporter-like_ATP-bd"/>
</dbReference>
<dbReference type="EMBL" id="SHBM01000028">
    <property type="protein sequence ID" value="RZO17543.1"/>
    <property type="molecule type" value="Genomic_DNA"/>
</dbReference>
<dbReference type="InterPro" id="IPR027417">
    <property type="entry name" value="P-loop_NTPase"/>
</dbReference>
<dbReference type="PANTHER" id="PTHR43158">
    <property type="entry name" value="SKFA PEPTIDE EXPORT ATP-BINDING PROTEIN SKFE"/>
    <property type="match status" value="1"/>
</dbReference>
<dbReference type="Pfam" id="PF00005">
    <property type="entry name" value="ABC_tran"/>
    <property type="match status" value="1"/>
</dbReference>
<dbReference type="SMART" id="SM00382">
    <property type="entry name" value="AAA"/>
    <property type="match status" value="1"/>
</dbReference>
<protein>
    <submittedName>
        <fullName evidence="5">Heme ABC exporter ATP-binding protein CcmA</fullName>
    </submittedName>
</protein>
<name>A0A520M8I9_9GAMM</name>
<evidence type="ECO:0000313" key="6">
    <source>
        <dbReference type="Proteomes" id="UP000318359"/>
    </source>
</evidence>
<dbReference type="InterPro" id="IPR003593">
    <property type="entry name" value="AAA+_ATPase"/>
</dbReference>
<evidence type="ECO:0000256" key="3">
    <source>
        <dbReference type="ARBA" id="ARBA00022840"/>
    </source>
</evidence>
<comment type="caution">
    <text evidence="5">The sequence shown here is derived from an EMBL/GenBank/DDBJ whole genome shotgun (WGS) entry which is preliminary data.</text>
</comment>
<dbReference type="GO" id="GO:0017004">
    <property type="term" value="P:cytochrome complex assembly"/>
    <property type="evidence" value="ECO:0007669"/>
    <property type="project" value="UniProtKB-KW"/>
</dbReference>
<dbReference type="Gene3D" id="3.40.50.300">
    <property type="entry name" value="P-loop containing nucleotide triphosphate hydrolases"/>
    <property type="match status" value="1"/>
</dbReference>
<dbReference type="NCBIfam" id="TIGR01189">
    <property type="entry name" value="ccmA"/>
    <property type="match status" value="1"/>
</dbReference>
<dbReference type="Proteomes" id="UP000318359">
    <property type="component" value="Unassembled WGS sequence"/>
</dbReference>
<sequence length="194" mass="21563">MLNNPILEAKNLSFSINQNNLFHGLSFELLSGEALHIKGGNGSGKTTLLKILLGITSPRKGHIKWVDDTNTVYLGHKNVLKDYLSVEDNLYLHGIDLANTSTKSILKELNLLDKIDILVGNLSYGQKKKLALVRVLVNQSKVIVLDEPCVGLDDRTRAYIVDFLNSELSKNKSVIYTSHIPIEINSKKINIDKA</sequence>
<dbReference type="PANTHER" id="PTHR43158:SF2">
    <property type="entry name" value="SKFA PEPTIDE EXPORT ATP-BINDING PROTEIN SKFE"/>
    <property type="match status" value="1"/>
</dbReference>
<proteinExistence type="predicted"/>
<dbReference type="PROSITE" id="PS50893">
    <property type="entry name" value="ABC_TRANSPORTER_2"/>
    <property type="match status" value="1"/>
</dbReference>
<evidence type="ECO:0000256" key="2">
    <source>
        <dbReference type="ARBA" id="ARBA00022748"/>
    </source>
</evidence>
<keyword evidence="1" id="KW-0547">Nucleotide-binding</keyword>
<dbReference type="GO" id="GO:0022857">
    <property type="term" value="F:transmembrane transporter activity"/>
    <property type="evidence" value="ECO:0007669"/>
    <property type="project" value="InterPro"/>
</dbReference>
<organism evidence="5 6">
    <name type="scientific">SAR86 cluster bacterium</name>
    <dbReference type="NCBI Taxonomy" id="2030880"/>
    <lineage>
        <taxon>Bacteria</taxon>
        <taxon>Pseudomonadati</taxon>
        <taxon>Pseudomonadota</taxon>
        <taxon>Gammaproteobacteria</taxon>
        <taxon>SAR86 cluster</taxon>
    </lineage>
</organism>
<dbReference type="GO" id="GO:0005524">
    <property type="term" value="F:ATP binding"/>
    <property type="evidence" value="ECO:0007669"/>
    <property type="project" value="UniProtKB-KW"/>
</dbReference>
<feature type="domain" description="ABC transporter" evidence="4">
    <location>
        <begin position="7"/>
        <end position="192"/>
    </location>
</feature>
<accession>A0A520M8I9</accession>